<dbReference type="Pfam" id="PF01048">
    <property type="entry name" value="PNP_UDP_1"/>
    <property type="match status" value="1"/>
</dbReference>
<keyword evidence="13" id="KW-1185">Reference proteome</keyword>
<evidence type="ECO:0000256" key="4">
    <source>
        <dbReference type="ARBA" id="ARBA00022676"/>
    </source>
</evidence>
<keyword evidence="5" id="KW-0808">Transferase</keyword>
<comment type="similarity">
    <text evidence="2">Belongs to the PNP/MTAP phosphorylase family.</text>
</comment>
<name>A0ABQ7SPS6_PHRPL</name>
<dbReference type="EMBL" id="JAIPUX010005289">
    <property type="protein sequence ID" value="KAH0619306.1"/>
    <property type="molecule type" value="Genomic_DNA"/>
</dbReference>
<dbReference type="InterPro" id="IPR035994">
    <property type="entry name" value="Nucleoside_phosphorylase_sf"/>
</dbReference>
<gene>
    <name evidence="12" type="ORF">JD844_019278</name>
</gene>
<evidence type="ECO:0000256" key="7">
    <source>
        <dbReference type="ARBA" id="ARBA00023929"/>
    </source>
</evidence>
<evidence type="ECO:0000313" key="13">
    <source>
        <dbReference type="Proteomes" id="UP000826234"/>
    </source>
</evidence>
<dbReference type="PANTHER" id="PTHR11904:SF13">
    <property type="entry name" value="PURINE NUCLEOSIDE PHOSPHORYLASE"/>
    <property type="match status" value="1"/>
</dbReference>
<evidence type="ECO:0000256" key="3">
    <source>
        <dbReference type="ARBA" id="ARBA00011886"/>
    </source>
</evidence>
<evidence type="ECO:0000259" key="11">
    <source>
        <dbReference type="Pfam" id="PF01048"/>
    </source>
</evidence>
<dbReference type="InterPro" id="IPR011268">
    <property type="entry name" value="Purine_phosphorylase"/>
</dbReference>
<comment type="catalytic activity">
    <reaction evidence="6">
        <text>inosine + phosphate = alpha-D-ribose 1-phosphate + hypoxanthine</text>
        <dbReference type="Rhea" id="RHEA:27646"/>
        <dbReference type="ChEBI" id="CHEBI:17368"/>
        <dbReference type="ChEBI" id="CHEBI:17596"/>
        <dbReference type="ChEBI" id="CHEBI:43474"/>
        <dbReference type="ChEBI" id="CHEBI:57720"/>
        <dbReference type="EC" id="2.4.2.1"/>
    </reaction>
</comment>
<evidence type="ECO:0000256" key="9">
    <source>
        <dbReference type="ARBA" id="ARBA00023970"/>
    </source>
</evidence>
<comment type="catalytic activity">
    <reaction evidence="7">
        <text>2'-deoxyguanosine + phosphate = 2-deoxy-alpha-D-ribose 1-phosphate + guanine</text>
        <dbReference type="Rhea" id="RHEA:27738"/>
        <dbReference type="ChEBI" id="CHEBI:16235"/>
        <dbReference type="ChEBI" id="CHEBI:17172"/>
        <dbReference type="ChEBI" id="CHEBI:43474"/>
        <dbReference type="ChEBI" id="CHEBI:57259"/>
        <dbReference type="EC" id="2.4.2.1"/>
    </reaction>
</comment>
<dbReference type="SUPFAM" id="SSF53167">
    <property type="entry name" value="Purine and uridine phosphorylases"/>
    <property type="match status" value="1"/>
</dbReference>
<dbReference type="EC" id="2.4.2.1" evidence="3"/>
<comment type="catalytic activity">
    <reaction evidence="9">
        <text>guanosine + phosphate = alpha-D-ribose 1-phosphate + guanine</text>
        <dbReference type="Rhea" id="RHEA:13233"/>
        <dbReference type="ChEBI" id="CHEBI:16235"/>
        <dbReference type="ChEBI" id="CHEBI:16750"/>
        <dbReference type="ChEBI" id="CHEBI:43474"/>
        <dbReference type="ChEBI" id="CHEBI:57720"/>
        <dbReference type="EC" id="2.4.2.1"/>
    </reaction>
</comment>
<comment type="catalytic activity">
    <reaction evidence="8">
        <text>2'-deoxyinosine + phosphate = 2-deoxy-alpha-D-ribose 1-phosphate + hypoxanthine</text>
        <dbReference type="Rhea" id="RHEA:27750"/>
        <dbReference type="ChEBI" id="CHEBI:17368"/>
        <dbReference type="ChEBI" id="CHEBI:28997"/>
        <dbReference type="ChEBI" id="CHEBI:43474"/>
        <dbReference type="ChEBI" id="CHEBI:57259"/>
        <dbReference type="EC" id="2.4.2.1"/>
    </reaction>
</comment>
<dbReference type="Gene3D" id="3.40.50.1580">
    <property type="entry name" value="Nucleoside phosphorylase domain"/>
    <property type="match status" value="1"/>
</dbReference>
<dbReference type="PANTHER" id="PTHR11904">
    <property type="entry name" value="METHYLTHIOADENOSINE/PURINE NUCLEOSIDE PHOSPHORYLASE"/>
    <property type="match status" value="1"/>
</dbReference>
<proteinExistence type="inferred from homology"/>
<protein>
    <recommendedName>
        <fullName evidence="3">purine-nucleoside phosphorylase</fullName>
        <ecNumber evidence="3">2.4.2.1</ecNumber>
    </recommendedName>
    <alternativeName>
        <fullName evidence="10">Inosine-guanosine phosphorylase</fullName>
    </alternativeName>
</protein>
<keyword evidence="4" id="KW-0328">Glycosyltransferase</keyword>
<evidence type="ECO:0000256" key="10">
    <source>
        <dbReference type="ARBA" id="ARBA00031036"/>
    </source>
</evidence>
<feature type="domain" description="Nucleoside phosphorylase" evidence="11">
    <location>
        <begin position="1"/>
        <end position="61"/>
    </location>
</feature>
<accession>A0ABQ7SPS6</accession>
<comment type="pathway">
    <text evidence="1">Purine metabolism; purine nucleoside salvage.</text>
</comment>
<evidence type="ECO:0000256" key="6">
    <source>
        <dbReference type="ARBA" id="ARBA00023918"/>
    </source>
</evidence>
<evidence type="ECO:0000256" key="8">
    <source>
        <dbReference type="ARBA" id="ARBA00023950"/>
    </source>
</evidence>
<dbReference type="InterPro" id="IPR000845">
    <property type="entry name" value="Nucleoside_phosphorylase_d"/>
</dbReference>
<reference evidence="12 13" key="1">
    <citation type="journal article" date="2022" name="Gigascience">
        <title>A chromosome-level genome assembly and annotation of the desert horned lizard, Phrynosoma platyrhinos, provides insight into chromosomal rearrangements among reptiles.</title>
        <authorList>
            <person name="Koochekian N."/>
            <person name="Ascanio A."/>
            <person name="Farleigh K."/>
            <person name="Card D.C."/>
            <person name="Schield D.R."/>
            <person name="Castoe T.A."/>
            <person name="Jezkova T."/>
        </authorList>
    </citation>
    <scope>NUCLEOTIDE SEQUENCE [LARGE SCALE GENOMIC DNA]</scope>
    <source>
        <strain evidence="12">NK-2021</strain>
    </source>
</reference>
<sequence length="84" mass="9090">MSTAAEVVVARHCGLRVFGLSLITNKVTKDYDAKESVDHHGVLEVSRRRASMLQTLLTEVVGGLDSDNGVRGQKETEACYQNGA</sequence>
<dbReference type="Proteomes" id="UP000826234">
    <property type="component" value="Unassembled WGS sequence"/>
</dbReference>
<evidence type="ECO:0000256" key="2">
    <source>
        <dbReference type="ARBA" id="ARBA00006751"/>
    </source>
</evidence>
<comment type="caution">
    <text evidence="12">The sequence shown here is derived from an EMBL/GenBank/DDBJ whole genome shotgun (WGS) entry which is preliminary data.</text>
</comment>
<evidence type="ECO:0000256" key="5">
    <source>
        <dbReference type="ARBA" id="ARBA00022679"/>
    </source>
</evidence>
<evidence type="ECO:0000313" key="12">
    <source>
        <dbReference type="EMBL" id="KAH0619306.1"/>
    </source>
</evidence>
<evidence type="ECO:0000256" key="1">
    <source>
        <dbReference type="ARBA" id="ARBA00005058"/>
    </source>
</evidence>
<organism evidence="12 13">
    <name type="scientific">Phrynosoma platyrhinos</name>
    <name type="common">Desert horned lizard</name>
    <dbReference type="NCBI Taxonomy" id="52577"/>
    <lineage>
        <taxon>Eukaryota</taxon>
        <taxon>Metazoa</taxon>
        <taxon>Chordata</taxon>
        <taxon>Craniata</taxon>
        <taxon>Vertebrata</taxon>
        <taxon>Euteleostomi</taxon>
        <taxon>Lepidosauria</taxon>
        <taxon>Squamata</taxon>
        <taxon>Bifurcata</taxon>
        <taxon>Unidentata</taxon>
        <taxon>Episquamata</taxon>
        <taxon>Toxicofera</taxon>
        <taxon>Iguania</taxon>
        <taxon>Phrynosomatidae</taxon>
        <taxon>Phrynosomatinae</taxon>
        <taxon>Phrynosoma</taxon>
    </lineage>
</organism>